<keyword evidence="12" id="KW-1185">Reference proteome</keyword>
<evidence type="ECO:0000256" key="5">
    <source>
        <dbReference type="ARBA" id="ARBA00022519"/>
    </source>
</evidence>
<proteinExistence type="inferred from homology"/>
<dbReference type="EC" id="3.6.1.3" evidence="11"/>
<keyword evidence="11" id="KW-0378">Hydrolase</keyword>
<keyword evidence="7 11" id="KW-0067">ATP-binding</keyword>
<comment type="subcellular location">
    <subcellularLocation>
        <location evidence="1">Cell inner membrane</location>
        <topology evidence="1">Peripheral membrane protein</topology>
    </subcellularLocation>
</comment>
<dbReference type="NCBIfam" id="NF007739">
    <property type="entry name" value="PRK10419.1"/>
    <property type="match status" value="2"/>
</dbReference>
<name>A0A085JFB3_9GAMM</name>
<dbReference type="Proteomes" id="UP000028602">
    <property type="component" value="Unassembled WGS sequence"/>
</dbReference>
<dbReference type="CDD" id="cd03257">
    <property type="entry name" value="ABC_NikE_OppD_transporters"/>
    <property type="match status" value="2"/>
</dbReference>
<organism evidence="11 12">
    <name type="scientific">Tatumella ptyseos ATCC 33301</name>
    <dbReference type="NCBI Taxonomy" id="1005995"/>
    <lineage>
        <taxon>Bacteria</taxon>
        <taxon>Pseudomonadati</taxon>
        <taxon>Pseudomonadota</taxon>
        <taxon>Gammaproteobacteria</taxon>
        <taxon>Enterobacterales</taxon>
        <taxon>Erwiniaceae</taxon>
        <taxon>Tatumella</taxon>
    </lineage>
</organism>
<dbReference type="SMART" id="SM00382">
    <property type="entry name" value="AAA"/>
    <property type="match status" value="2"/>
</dbReference>
<evidence type="ECO:0000256" key="4">
    <source>
        <dbReference type="ARBA" id="ARBA00022475"/>
    </source>
</evidence>
<keyword evidence="6" id="KW-0547">Nucleotide-binding</keyword>
<dbReference type="InterPro" id="IPR027417">
    <property type="entry name" value="P-loop_NTPase"/>
</dbReference>
<keyword evidence="3" id="KW-0813">Transport</keyword>
<keyword evidence="9" id="KW-0472">Membrane</keyword>
<evidence type="ECO:0000256" key="9">
    <source>
        <dbReference type="ARBA" id="ARBA00023136"/>
    </source>
</evidence>
<dbReference type="PANTHER" id="PTHR43297:SF14">
    <property type="entry name" value="ATPASE AAA-TYPE CORE DOMAIN-CONTAINING PROTEIN"/>
    <property type="match status" value="1"/>
</dbReference>
<dbReference type="Pfam" id="PF00005">
    <property type="entry name" value="ABC_tran"/>
    <property type="match status" value="2"/>
</dbReference>
<dbReference type="OrthoDB" id="9784450at2"/>
<dbReference type="RefSeq" id="WP_029990957.1">
    <property type="nucleotide sequence ID" value="NZ_ATMJ01000037.1"/>
</dbReference>
<gene>
    <name evidence="11" type="ORF">GTPT_1945</name>
</gene>
<keyword evidence="8" id="KW-1278">Translocase</keyword>
<dbReference type="EMBL" id="JMPR01000033">
    <property type="protein sequence ID" value="KFD19159.1"/>
    <property type="molecule type" value="Genomic_DNA"/>
</dbReference>
<dbReference type="PANTHER" id="PTHR43297">
    <property type="entry name" value="OLIGOPEPTIDE TRANSPORT ATP-BINDING PROTEIN APPD"/>
    <property type="match status" value="1"/>
</dbReference>
<dbReference type="InterPro" id="IPR017871">
    <property type="entry name" value="ABC_transporter-like_CS"/>
</dbReference>
<dbReference type="GO" id="GO:0005886">
    <property type="term" value="C:plasma membrane"/>
    <property type="evidence" value="ECO:0007669"/>
    <property type="project" value="UniProtKB-SubCell"/>
</dbReference>
<dbReference type="GO" id="GO:0005524">
    <property type="term" value="F:ATP binding"/>
    <property type="evidence" value="ECO:0007669"/>
    <property type="project" value="UniProtKB-KW"/>
</dbReference>
<reference evidence="11 12" key="1">
    <citation type="submission" date="2014-05" db="EMBL/GenBank/DDBJ databases">
        <title>ATOL: Assembling a taxonomically balanced genome-scale reconstruction of the evolutionary history of the Enterobacteriaceae.</title>
        <authorList>
            <person name="Plunkett G.III."/>
            <person name="Neeno-Eckwall E.C."/>
            <person name="Glasner J.D."/>
            <person name="Perna N.T."/>
        </authorList>
    </citation>
    <scope>NUCLEOTIDE SEQUENCE [LARGE SCALE GENOMIC DNA]</scope>
    <source>
        <strain evidence="11 12">ATCC 33301</strain>
    </source>
</reference>
<dbReference type="PROSITE" id="PS00211">
    <property type="entry name" value="ABC_TRANSPORTER_1"/>
    <property type="match status" value="2"/>
</dbReference>
<evidence type="ECO:0000256" key="2">
    <source>
        <dbReference type="ARBA" id="ARBA00006526"/>
    </source>
</evidence>
<evidence type="ECO:0000256" key="1">
    <source>
        <dbReference type="ARBA" id="ARBA00004417"/>
    </source>
</evidence>
<feature type="domain" description="ABC transporter" evidence="10">
    <location>
        <begin position="273"/>
        <end position="512"/>
    </location>
</feature>
<sequence>MAEPLLQIDNLVVTTTGKSPRRLVDSVSLSLKQGEVLGLIGESGAGKSTIGLAIPGHCRAGMRIESGRIMFNGTELTGLSTRRLRAVRGRHIAYVAQSAGASFNPAICIGDQVIEATIKHRILTREQARLRAMELFTRLGLPDPSGFYQRYPHQVSGGQLQRAMIAMALCPGPELVIFDEPTTALDVTTQLGVLQAISEVIRTSGVAAIYISHDLAVVAQISDRIMVLQHGKMVEEAATEHLLENPTKQYTHQLLSAQGEGKRPLPADQPELLGISSVYAGYHHQPVLKNINLSLQKGRTLAIIGESGSGKSTLGKVICGLHPNDKGDVLLEGQLLGRGLRSRPLRQLQDIQLIHQIPDTSLNPQQSVGEQIARPLECFTSLDRSQREARVKELLLQVGLPAEIAGRLPAALSGGQKQRVCIARALAAEPRLIICDEPTSALDPLVARDVLALLRDIQQQTAVAYLFITHDLQVVREIADEVAVLFQGEVIRQGPVREALQEPLDNYTRQLLRSVPEMRRGWLEEQRQLTGSDKPA</sequence>
<keyword evidence="5" id="KW-0997">Cell inner membrane</keyword>
<dbReference type="eggNOG" id="COG4172">
    <property type="taxonomic scope" value="Bacteria"/>
</dbReference>
<dbReference type="FunFam" id="3.40.50.300:FF:002585">
    <property type="entry name" value="Glutathione import ATP-binding protein GsiA"/>
    <property type="match status" value="1"/>
</dbReference>
<dbReference type="Gene3D" id="3.40.50.300">
    <property type="entry name" value="P-loop containing nucleotide triphosphate hydrolases"/>
    <property type="match status" value="2"/>
</dbReference>
<dbReference type="GO" id="GO:0016887">
    <property type="term" value="F:ATP hydrolysis activity"/>
    <property type="evidence" value="ECO:0007669"/>
    <property type="project" value="InterPro"/>
</dbReference>
<dbReference type="GO" id="GO:0015833">
    <property type="term" value="P:peptide transport"/>
    <property type="evidence" value="ECO:0007669"/>
    <property type="project" value="InterPro"/>
</dbReference>
<evidence type="ECO:0000256" key="6">
    <source>
        <dbReference type="ARBA" id="ARBA00022741"/>
    </source>
</evidence>
<protein>
    <submittedName>
        <fullName evidence="11">Oligopeptide transport ATP-binding protein</fullName>
        <ecNumber evidence="11">3.6.1.15</ecNumber>
        <ecNumber evidence="11">3.6.1.3</ecNumber>
        <ecNumber evidence="11">3.6.3.24</ecNumber>
    </submittedName>
</protein>
<dbReference type="InterPro" id="IPR013563">
    <property type="entry name" value="Oligopep_ABC_C"/>
</dbReference>
<dbReference type="EC" id="3.6.3.24" evidence="11"/>
<evidence type="ECO:0000259" key="10">
    <source>
        <dbReference type="PROSITE" id="PS50893"/>
    </source>
</evidence>
<evidence type="ECO:0000313" key="12">
    <source>
        <dbReference type="Proteomes" id="UP000028602"/>
    </source>
</evidence>
<comment type="caution">
    <text evidence="11">The sequence shown here is derived from an EMBL/GenBank/DDBJ whole genome shotgun (WGS) entry which is preliminary data.</text>
</comment>
<feature type="domain" description="ABC transporter" evidence="10">
    <location>
        <begin position="6"/>
        <end position="255"/>
    </location>
</feature>
<dbReference type="Pfam" id="PF08352">
    <property type="entry name" value="oligo_HPY"/>
    <property type="match status" value="1"/>
</dbReference>
<evidence type="ECO:0000313" key="11">
    <source>
        <dbReference type="EMBL" id="KFD19159.1"/>
    </source>
</evidence>
<comment type="similarity">
    <text evidence="2">Belongs to the ABC transporter superfamily. Drug exporter-2 (TC 3.A.1.117) family.</text>
</comment>
<accession>A0A085JFB3</accession>
<dbReference type="InterPro" id="IPR050388">
    <property type="entry name" value="ABC_Ni/Peptide_Import"/>
</dbReference>
<dbReference type="InterPro" id="IPR003439">
    <property type="entry name" value="ABC_transporter-like_ATP-bd"/>
</dbReference>
<evidence type="ECO:0000256" key="8">
    <source>
        <dbReference type="ARBA" id="ARBA00022967"/>
    </source>
</evidence>
<dbReference type="SUPFAM" id="SSF52540">
    <property type="entry name" value="P-loop containing nucleoside triphosphate hydrolases"/>
    <property type="match status" value="2"/>
</dbReference>
<evidence type="ECO:0000256" key="7">
    <source>
        <dbReference type="ARBA" id="ARBA00022840"/>
    </source>
</evidence>
<dbReference type="InterPro" id="IPR003593">
    <property type="entry name" value="AAA+_ATPase"/>
</dbReference>
<dbReference type="EC" id="3.6.1.15" evidence="11"/>
<keyword evidence="4" id="KW-1003">Cell membrane</keyword>
<dbReference type="PROSITE" id="PS50893">
    <property type="entry name" value="ABC_TRANSPORTER_2"/>
    <property type="match status" value="2"/>
</dbReference>
<evidence type="ECO:0000256" key="3">
    <source>
        <dbReference type="ARBA" id="ARBA00022448"/>
    </source>
</evidence>
<dbReference type="AlphaFoldDB" id="A0A085JFB3"/>